<gene>
    <name evidence="1" type="ORF">SAMN04487865_101720</name>
</gene>
<organism evidence="1 2">
    <name type="scientific">Succinivibrio dextrinosolvens</name>
    <dbReference type="NCBI Taxonomy" id="83771"/>
    <lineage>
        <taxon>Bacteria</taxon>
        <taxon>Pseudomonadati</taxon>
        <taxon>Pseudomonadota</taxon>
        <taxon>Gammaproteobacteria</taxon>
        <taxon>Aeromonadales</taxon>
        <taxon>Succinivibrionaceae</taxon>
        <taxon>Succinivibrio</taxon>
    </lineage>
</organism>
<accession>A0A662Z8P3</accession>
<protein>
    <submittedName>
        <fullName evidence="1">Uncharacterized protein</fullName>
    </submittedName>
</protein>
<dbReference type="Pfam" id="PF20383">
    <property type="entry name" value="DUF6678"/>
    <property type="match status" value="1"/>
</dbReference>
<dbReference type="AlphaFoldDB" id="A0A662Z8P3"/>
<dbReference type="OrthoDB" id="8908434at2"/>
<dbReference type="Proteomes" id="UP000243374">
    <property type="component" value="Unassembled WGS sequence"/>
</dbReference>
<dbReference type="RefSeq" id="WP_083396909.1">
    <property type="nucleotide sequence ID" value="NZ_CP047056.1"/>
</dbReference>
<evidence type="ECO:0000313" key="1">
    <source>
        <dbReference type="EMBL" id="SFK04236.1"/>
    </source>
</evidence>
<proteinExistence type="predicted"/>
<dbReference type="EMBL" id="FOSF01000017">
    <property type="protein sequence ID" value="SFK04236.1"/>
    <property type="molecule type" value="Genomic_DNA"/>
</dbReference>
<dbReference type="InterPro" id="IPR046500">
    <property type="entry name" value="DUF6678"/>
</dbReference>
<reference evidence="1 2" key="1">
    <citation type="submission" date="2016-10" db="EMBL/GenBank/DDBJ databases">
        <authorList>
            <person name="Varghese N."/>
            <person name="Submissions S."/>
        </authorList>
    </citation>
    <scope>NUCLEOTIDE SEQUENCE [LARGE SCALE GENOMIC DNA]</scope>
    <source>
        <strain evidence="1 2">22B</strain>
    </source>
</reference>
<sequence length="229" mass="26990">MNTIGQNLQEILLRNLNPQSGRSQPISAQQDDQCSIQFQLLWKNGIAFTVRGWPHFGWFYVEKDTQIVSPAYDYRSIDERTLSVMQHMIDEIEAGKHNHKKTLKDKIRETIQNRQLSSFMNTTKWRELIGAISEIKALPIKYKTIFENDCPQEFWTLDGDEFFLSMDKALIEWFKISCTIEKQEYLGQLLKPKMSVVSVRDEVESILRRFSINYVYDENDNSLVIYGYR</sequence>
<evidence type="ECO:0000313" key="2">
    <source>
        <dbReference type="Proteomes" id="UP000243374"/>
    </source>
</evidence>
<name>A0A662Z8P3_9GAMM</name>
<keyword evidence="2" id="KW-1185">Reference proteome</keyword>